<evidence type="ECO:0000313" key="3">
    <source>
        <dbReference type="Proteomes" id="UP000762676"/>
    </source>
</evidence>
<sequence>MSLITQYKKERQSADSDDSGLPDKLNELCAVRHGKYHRTSRTPIDNDPPFLITEPETNQTMRALARLNVIKAAGLDNTKSRILSAQDI</sequence>
<organism evidence="2 3">
    <name type="scientific">Elysia marginata</name>
    <dbReference type="NCBI Taxonomy" id="1093978"/>
    <lineage>
        <taxon>Eukaryota</taxon>
        <taxon>Metazoa</taxon>
        <taxon>Spiralia</taxon>
        <taxon>Lophotrochozoa</taxon>
        <taxon>Mollusca</taxon>
        <taxon>Gastropoda</taxon>
        <taxon>Heterobranchia</taxon>
        <taxon>Euthyneura</taxon>
        <taxon>Panpulmonata</taxon>
        <taxon>Sacoglossa</taxon>
        <taxon>Placobranchoidea</taxon>
        <taxon>Plakobranchidae</taxon>
        <taxon>Elysia</taxon>
    </lineage>
</organism>
<feature type="region of interest" description="Disordered" evidence="1">
    <location>
        <begin position="1"/>
        <end position="23"/>
    </location>
</feature>
<dbReference type="Proteomes" id="UP000762676">
    <property type="component" value="Unassembled WGS sequence"/>
</dbReference>
<gene>
    <name evidence="2" type="ORF">ElyMa_004858300</name>
</gene>
<name>A0AAV4ISJ8_9GAST</name>
<dbReference type="EMBL" id="BMAT01009707">
    <property type="protein sequence ID" value="GFS12383.1"/>
    <property type="molecule type" value="Genomic_DNA"/>
</dbReference>
<proteinExistence type="predicted"/>
<dbReference type="AlphaFoldDB" id="A0AAV4ISJ8"/>
<accession>A0AAV4ISJ8</accession>
<evidence type="ECO:0000313" key="2">
    <source>
        <dbReference type="EMBL" id="GFS12383.1"/>
    </source>
</evidence>
<protein>
    <submittedName>
        <fullName evidence="2">Uncharacterized protein</fullName>
    </submittedName>
</protein>
<comment type="caution">
    <text evidence="2">The sequence shown here is derived from an EMBL/GenBank/DDBJ whole genome shotgun (WGS) entry which is preliminary data.</text>
</comment>
<reference evidence="2 3" key="1">
    <citation type="journal article" date="2021" name="Elife">
        <title>Chloroplast acquisition without the gene transfer in kleptoplastic sea slugs, Plakobranchus ocellatus.</title>
        <authorList>
            <person name="Maeda T."/>
            <person name="Takahashi S."/>
            <person name="Yoshida T."/>
            <person name="Shimamura S."/>
            <person name="Takaki Y."/>
            <person name="Nagai Y."/>
            <person name="Toyoda A."/>
            <person name="Suzuki Y."/>
            <person name="Arimoto A."/>
            <person name="Ishii H."/>
            <person name="Satoh N."/>
            <person name="Nishiyama T."/>
            <person name="Hasebe M."/>
            <person name="Maruyama T."/>
            <person name="Minagawa J."/>
            <person name="Obokata J."/>
            <person name="Shigenobu S."/>
        </authorList>
    </citation>
    <scope>NUCLEOTIDE SEQUENCE [LARGE SCALE GENOMIC DNA]</scope>
</reference>
<evidence type="ECO:0000256" key="1">
    <source>
        <dbReference type="SAM" id="MobiDB-lite"/>
    </source>
</evidence>
<keyword evidence="3" id="KW-1185">Reference proteome</keyword>